<dbReference type="OrthoDB" id="272245at2759"/>
<dbReference type="GO" id="GO:0071028">
    <property type="term" value="P:nuclear mRNA surveillance"/>
    <property type="evidence" value="ECO:0007669"/>
    <property type="project" value="TreeGrafter"/>
</dbReference>
<evidence type="ECO:0000256" key="4">
    <source>
        <dbReference type="ARBA" id="ARBA00022490"/>
    </source>
</evidence>
<dbReference type="GO" id="GO:0000177">
    <property type="term" value="C:cytoplasmic exosome (RNase complex)"/>
    <property type="evidence" value="ECO:0007669"/>
    <property type="project" value="TreeGrafter"/>
</dbReference>
<keyword evidence="4" id="KW-0963">Cytoplasm</keyword>
<dbReference type="Gene3D" id="3.30.230.70">
    <property type="entry name" value="GHMP Kinase, N-terminal domain"/>
    <property type="match status" value="1"/>
</dbReference>
<keyword evidence="9" id="KW-0269">Exonuclease</keyword>
<evidence type="ECO:0000256" key="7">
    <source>
        <dbReference type="SAM" id="MobiDB-lite"/>
    </source>
</evidence>
<proteinExistence type="inferred from homology"/>
<dbReference type="GO" id="GO:0000176">
    <property type="term" value="C:nuclear exosome (RNase complex)"/>
    <property type="evidence" value="ECO:0007669"/>
    <property type="project" value="TreeGrafter"/>
</dbReference>
<feature type="compositionally biased region" description="Low complexity" evidence="7">
    <location>
        <begin position="302"/>
        <end position="324"/>
    </location>
</feature>
<dbReference type="Proteomes" id="UP000054845">
    <property type="component" value="Unassembled WGS sequence"/>
</dbReference>
<dbReference type="Pfam" id="PF01138">
    <property type="entry name" value="RNase_PH"/>
    <property type="match status" value="1"/>
</dbReference>
<dbReference type="STRING" id="401625.A0A0N7L8W8"/>
<dbReference type="GO" id="GO:0000467">
    <property type="term" value="P:exonucleolytic trimming to generate mature 3'-end of 5.8S rRNA from tricistronic rRNA transcript (SSU-rRNA, 5.8S rRNA, LSU-rRNA)"/>
    <property type="evidence" value="ECO:0007669"/>
    <property type="project" value="TreeGrafter"/>
</dbReference>
<keyword evidence="10" id="KW-1185">Reference proteome</keyword>
<feature type="region of interest" description="Disordered" evidence="7">
    <location>
        <begin position="299"/>
        <end position="324"/>
    </location>
</feature>
<comment type="similarity">
    <text evidence="3">Belongs to the RNase PH family.</text>
</comment>
<evidence type="ECO:0000259" key="8">
    <source>
        <dbReference type="Pfam" id="PF01138"/>
    </source>
</evidence>
<sequence>MATSRSEQSLLLASLVSSAQSGPSSSRPNARPLDSARPLEISCGLNPNAAGSAEVARDGTRASVVIGAEVREEGEGGWEVACDISSSVANIYPQLASTFETLLASALPAAPYLTSPGLGPQWYLTLDARLLSADGGNALDCLLAASWAAVNDVRLPQTRRIGAASSRVAGKGVPSSGEHQNLARSLADQAREGEGLGKAGLSGLKGFVSGADRSTGGPSGAKDFELVEGTDMVLAGAPHMGVAVTLALLPRGLHLLDPNLQEEIALPPHLRLCVIASPSEADPKKPVIWSARLLSDPPGSEVGASGRDAAAGAAPAPAGNNVAGAAADESRELLEEAWGAPDLSRVRGGIKLAALYALQLHEAMQAQVEQSETER</sequence>
<name>A0A0N7L8W8_9BASI</name>
<evidence type="ECO:0000256" key="2">
    <source>
        <dbReference type="ARBA" id="ARBA00004604"/>
    </source>
</evidence>
<dbReference type="GO" id="GO:0016075">
    <property type="term" value="P:rRNA catabolic process"/>
    <property type="evidence" value="ECO:0007669"/>
    <property type="project" value="TreeGrafter"/>
</dbReference>
<dbReference type="InterPro" id="IPR020568">
    <property type="entry name" value="Ribosomal_Su5_D2-typ_SF"/>
</dbReference>
<evidence type="ECO:0000313" key="9">
    <source>
        <dbReference type="EMBL" id="CEH12146.1"/>
    </source>
</evidence>
<dbReference type="GO" id="GO:0071038">
    <property type="term" value="P:TRAMP-dependent tRNA surveillance pathway"/>
    <property type="evidence" value="ECO:0007669"/>
    <property type="project" value="TreeGrafter"/>
</dbReference>
<accession>A0A0N7L8W8</accession>
<dbReference type="GO" id="GO:0034473">
    <property type="term" value="P:U1 snRNA 3'-end processing"/>
    <property type="evidence" value="ECO:0007669"/>
    <property type="project" value="TreeGrafter"/>
</dbReference>
<dbReference type="GO" id="GO:0034475">
    <property type="term" value="P:U4 snRNA 3'-end processing"/>
    <property type="evidence" value="ECO:0007669"/>
    <property type="project" value="TreeGrafter"/>
</dbReference>
<evidence type="ECO:0000256" key="6">
    <source>
        <dbReference type="ARBA" id="ARBA00042523"/>
    </source>
</evidence>
<evidence type="ECO:0000256" key="1">
    <source>
        <dbReference type="ARBA" id="ARBA00004496"/>
    </source>
</evidence>
<dbReference type="InterPro" id="IPR050590">
    <property type="entry name" value="Exosome_comp_Rrp42_subfam"/>
</dbReference>
<keyword evidence="5" id="KW-0271">Exosome</keyword>
<protein>
    <recommendedName>
        <fullName evidence="6">Ribosomal RNA-processing protein 42</fullName>
    </recommendedName>
</protein>
<dbReference type="AlphaFoldDB" id="A0A0N7L8W8"/>
<keyword evidence="9" id="KW-0540">Nuclease</keyword>
<comment type="subcellular location">
    <subcellularLocation>
        <location evidence="1">Cytoplasm</location>
    </subcellularLocation>
    <subcellularLocation>
        <location evidence="2">Nucleus</location>
        <location evidence="2">Nucleolus</location>
    </subcellularLocation>
</comment>
<feature type="domain" description="Exoribonuclease phosphorolytic" evidence="8">
    <location>
        <begin position="36"/>
        <end position="156"/>
    </location>
</feature>
<evidence type="ECO:0000256" key="3">
    <source>
        <dbReference type="ARBA" id="ARBA00006678"/>
    </source>
</evidence>
<dbReference type="GO" id="GO:0005730">
    <property type="term" value="C:nucleolus"/>
    <property type="evidence" value="ECO:0007669"/>
    <property type="project" value="UniProtKB-SubCell"/>
</dbReference>
<evidence type="ECO:0000256" key="5">
    <source>
        <dbReference type="ARBA" id="ARBA00022835"/>
    </source>
</evidence>
<reference evidence="9 10" key="1">
    <citation type="submission" date="2014-09" db="EMBL/GenBank/DDBJ databases">
        <authorList>
            <person name="Magalhaes I.L.F."/>
            <person name="Oliveira U."/>
            <person name="Santos F.R."/>
            <person name="Vidigal T.H.D.A."/>
            <person name="Brescovit A.D."/>
            <person name="Santos A.J."/>
        </authorList>
    </citation>
    <scope>NUCLEOTIDE SEQUENCE [LARGE SCALE GENOMIC DNA]</scope>
</reference>
<keyword evidence="9" id="KW-0378">Hydrolase</keyword>
<organism evidence="9 10">
    <name type="scientific">Ceraceosorus bombacis</name>
    <dbReference type="NCBI Taxonomy" id="401625"/>
    <lineage>
        <taxon>Eukaryota</taxon>
        <taxon>Fungi</taxon>
        <taxon>Dikarya</taxon>
        <taxon>Basidiomycota</taxon>
        <taxon>Ustilaginomycotina</taxon>
        <taxon>Exobasidiomycetes</taxon>
        <taxon>Ceraceosorales</taxon>
        <taxon>Ceraceosoraceae</taxon>
        <taxon>Ceraceosorus</taxon>
    </lineage>
</organism>
<dbReference type="PANTHER" id="PTHR11097">
    <property type="entry name" value="EXOSOME COMPLEX EXONUCLEASE RIBOSOMAL RNA PROCESSING PROTEIN"/>
    <property type="match status" value="1"/>
</dbReference>
<dbReference type="PANTHER" id="PTHR11097:SF8">
    <property type="entry name" value="EXOSOME COMPLEX COMPONENT RRP42"/>
    <property type="match status" value="1"/>
</dbReference>
<dbReference type="GO" id="GO:0071035">
    <property type="term" value="P:nuclear polyadenylation-dependent rRNA catabolic process"/>
    <property type="evidence" value="ECO:0007669"/>
    <property type="project" value="TreeGrafter"/>
</dbReference>
<dbReference type="SUPFAM" id="SSF54211">
    <property type="entry name" value="Ribosomal protein S5 domain 2-like"/>
    <property type="match status" value="1"/>
</dbReference>
<dbReference type="GO" id="GO:0035925">
    <property type="term" value="F:mRNA 3'-UTR AU-rich region binding"/>
    <property type="evidence" value="ECO:0007669"/>
    <property type="project" value="TreeGrafter"/>
</dbReference>
<dbReference type="EMBL" id="CCYA01000118">
    <property type="protein sequence ID" value="CEH12146.1"/>
    <property type="molecule type" value="Genomic_DNA"/>
</dbReference>
<dbReference type="InterPro" id="IPR001247">
    <property type="entry name" value="ExoRNase_PH_dom1"/>
</dbReference>
<evidence type="ECO:0000313" key="10">
    <source>
        <dbReference type="Proteomes" id="UP000054845"/>
    </source>
</evidence>
<dbReference type="GO" id="GO:0004527">
    <property type="term" value="F:exonuclease activity"/>
    <property type="evidence" value="ECO:0007669"/>
    <property type="project" value="UniProtKB-KW"/>
</dbReference>
<dbReference type="GO" id="GO:0034476">
    <property type="term" value="P:U5 snRNA 3'-end processing"/>
    <property type="evidence" value="ECO:0007669"/>
    <property type="project" value="TreeGrafter"/>
</dbReference>
<dbReference type="InterPro" id="IPR027408">
    <property type="entry name" value="PNPase/RNase_PH_dom_sf"/>
</dbReference>